<evidence type="ECO:0000256" key="4">
    <source>
        <dbReference type="SAM" id="MobiDB-lite"/>
    </source>
</evidence>
<feature type="domain" description="RNA 2-O ribose methyltransferase substrate binding" evidence="5">
    <location>
        <begin position="3"/>
        <end position="82"/>
    </location>
</feature>
<dbReference type="AlphaFoldDB" id="A0A1H6BR14"/>
<reference evidence="6 7" key="1">
    <citation type="submission" date="2016-10" db="EMBL/GenBank/DDBJ databases">
        <authorList>
            <person name="de Groot N.N."/>
        </authorList>
    </citation>
    <scope>NUCLEOTIDE SEQUENCE [LARGE SCALE GENOMIC DNA]</scope>
    <source>
        <strain evidence="6 7">DSM 22489</strain>
    </source>
</reference>
<gene>
    <name evidence="6" type="ORF">SAMN05421819_3949</name>
</gene>
<dbReference type="InterPro" id="IPR029028">
    <property type="entry name" value="Alpha/beta_knot_MTases"/>
</dbReference>
<dbReference type="GO" id="GO:0006396">
    <property type="term" value="P:RNA processing"/>
    <property type="evidence" value="ECO:0007669"/>
    <property type="project" value="InterPro"/>
</dbReference>
<dbReference type="Gene3D" id="3.30.1330.30">
    <property type="match status" value="1"/>
</dbReference>
<dbReference type="PANTHER" id="PTHR46429:SF1">
    <property type="entry name" value="23S RRNA (GUANOSINE-2'-O-)-METHYLTRANSFERASE RLMB"/>
    <property type="match status" value="1"/>
</dbReference>
<evidence type="ECO:0000259" key="5">
    <source>
        <dbReference type="SMART" id="SM00967"/>
    </source>
</evidence>
<dbReference type="InterPro" id="IPR004441">
    <property type="entry name" value="rRNA_MeTrfase_TrmH"/>
</dbReference>
<dbReference type="GO" id="GO:0005829">
    <property type="term" value="C:cytosol"/>
    <property type="evidence" value="ECO:0007669"/>
    <property type="project" value="TreeGrafter"/>
</dbReference>
<accession>A0A1H6BR14</accession>
<evidence type="ECO:0000256" key="3">
    <source>
        <dbReference type="ARBA" id="ARBA00022679"/>
    </source>
</evidence>
<dbReference type="EMBL" id="FNVA01000007">
    <property type="protein sequence ID" value="SEG63148.1"/>
    <property type="molecule type" value="Genomic_DNA"/>
</dbReference>
<dbReference type="FunFam" id="3.40.1280.10:FF:000008">
    <property type="entry name" value="Group 3 RNA methyltransferase TrmH"/>
    <property type="match status" value="1"/>
</dbReference>
<dbReference type="InterPro" id="IPR029064">
    <property type="entry name" value="Ribosomal_eL30-like_sf"/>
</dbReference>
<dbReference type="Gene3D" id="3.40.1280.10">
    <property type="match status" value="1"/>
</dbReference>
<evidence type="ECO:0000313" key="6">
    <source>
        <dbReference type="EMBL" id="SEG63148.1"/>
    </source>
</evidence>
<dbReference type="OrthoDB" id="9794400at2"/>
<dbReference type="GO" id="GO:0008173">
    <property type="term" value="F:RNA methyltransferase activity"/>
    <property type="evidence" value="ECO:0007669"/>
    <property type="project" value="InterPro"/>
</dbReference>
<organism evidence="6 7">
    <name type="scientific">Bryocella elongata</name>
    <dbReference type="NCBI Taxonomy" id="863522"/>
    <lineage>
        <taxon>Bacteria</taxon>
        <taxon>Pseudomonadati</taxon>
        <taxon>Acidobacteriota</taxon>
        <taxon>Terriglobia</taxon>
        <taxon>Terriglobales</taxon>
        <taxon>Acidobacteriaceae</taxon>
        <taxon>Bryocella</taxon>
    </lineage>
</organism>
<dbReference type="InterPro" id="IPR029026">
    <property type="entry name" value="tRNA_m1G_MTases_N"/>
</dbReference>
<dbReference type="Pfam" id="PF08032">
    <property type="entry name" value="SpoU_sub_bind"/>
    <property type="match status" value="1"/>
</dbReference>
<dbReference type="SMART" id="SM00967">
    <property type="entry name" value="SpoU_sub_bind"/>
    <property type="match status" value="1"/>
</dbReference>
<dbReference type="Pfam" id="PF00588">
    <property type="entry name" value="SpoU_methylase"/>
    <property type="match status" value="1"/>
</dbReference>
<dbReference type="GO" id="GO:0032259">
    <property type="term" value="P:methylation"/>
    <property type="evidence" value="ECO:0007669"/>
    <property type="project" value="UniProtKB-KW"/>
</dbReference>
<comment type="similarity">
    <text evidence="1">Belongs to the class IV-like SAM-binding methyltransferase superfamily. RNA methyltransferase TrmH family.</text>
</comment>
<evidence type="ECO:0000256" key="1">
    <source>
        <dbReference type="ARBA" id="ARBA00007228"/>
    </source>
</evidence>
<feature type="region of interest" description="Disordered" evidence="4">
    <location>
        <begin position="247"/>
        <end position="269"/>
    </location>
</feature>
<keyword evidence="7" id="KW-1185">Reference proteome</keyword>
<evidence type="ECO:0000313" key="7">
    <source>
        <dbReference type="Proteomes" id="UP000236728"/>
    </source>
</evidence>
<dbReference type="SUPFAM" id="SSF55315">
    <property type="entry name" value="L30e-like"/>
    <property type="match status" value="1"/>
</dbReference>
<dbReference type="InterPro" id="IPR001537">
    <property type="entry name" value="SpoU_MeTrfase"/>
</dbReference>
<dbReference type="SUPFAM" id="SSF75217">
    <property type="entry name" value="alpha/beta knot"/>
    <property type="match status" value="1"/>
</dbReference>
<name>A0A1H6BR14_9BACT</name>
<proteinExistence type="inferred from homology"/>
<dbReference type="RefSeq" id="WP_103934781.1">
    <property type="nucleotide sequence ID" value="NZ_FNVA01000007.1"/>
</dbReference>
<keyword evidence="3 6" id="KW-0808">Transferase</keyword>
<evidence type="ECO:0000256" key="2">
    <source>
        <dbReference type="ARBA" id="ARBA00022603"/>
    </source>
</evidence>
<dbReference type="NCBIfam" id="TIGR00186">
    <property type="entry name" value="rRNA_methyl_3"/>
    <property type="match status" value="1"/>
</dbReference>
<dbReference type="PANTHER" id="PTHR46429">
    <property type="entry name" value="23S RRNA (GUANOSINE-2'-O-)-METHYLTRANSFERASE RLMB"/>
    <property type="match status" value="1"/>
</dbReference>
<dbReference type="GO" id="GO:0003723">
    <property type="term" value="F:RNA binding"/>
    <property type="evidence" value="ECO:0007669"/>
    <property type="project" value="InterPro"/>
</dbReference>
<dbReference type="CDD" id="cd18103">
    <property type="entry name" value="SpoU-like_RlmB"/>
    <property type="match status" value="1"/>
</dbReference>
<dbReference type="Proteomes" id="UP000236728">
    <property type="component" value="Unassembled WGS sequence"/>
</dbReference>
<dbReference type="InterPro" id="IPR013123">
    <property type="entry name" value="SpoU_subst-bd"/>
</dbReference>
<protein>
    <submittedName>
        <fullName evidence="6">23S rRNA (Guanosine2251-2'-O)-methyltransferase</fullName>
    </submittedName>
</protein>
<keyword evidence="2 6" id="KW-0489">Methyltransferase</keyword>
<sequence>MDVLYGLHPVEEALRSGLRRLDHVAVAREREARRDPKLERILELCREKRVRVVTEPREQLTRHTKTDLHQGVVAFVQERKFLALEDLLEAPAGPSGHRFFLALDGVEDPHNLGALLRSADGSGVDGVILTERRSAPISAVVAKTSAGASEHVRIAKVTNLTRTLEVLKKSNVWVVGLDERGTPDYSDFDFRQDVCLVLGAEGAGLHDLVKKTCDYLLRIPMAGSVSSLNVSVAGAVVMYEALRQRRPGSAAQPVAAESKAKKPRKGLGS</sequence>